<dbReference type="Proteomes" id="UP000033457">
    <property type="component" value="Chromosome"/>
</dbReference>
<accession>A0A0F6R130</accession>
<dbReference type="InterPro" id="IPR011545">
    <property type="entry name" value="DEAD/DEAH_box_helicase_dom"/>
</dbReference>
<evidence type="ECO:0000259" key="13">
    <source>
        <dbReference type="PROSITE" id="PS51192"/>
    </source>
</evidence>
<reference evidence="15 16" key="1">
    <citation type="journal article" date="2015" name="Genome Announc.">
        <title>Complete Genome Sequence of Corynebacterium kutscheri DSM 20755, a Corynebacterial Type Strain with Remarkably Low G+C Content of Chromosomal DNA.</title>
        <authorList>
            <person name="Ruckert C."/>
            <person name="Albersmeier A."/>
            <person name="Winkler A."/>
            <person name="Tauch A."/>
        </authorList>
    </citation>
    <scope>NUCLEOTIDE SEQUENCE [LARGE SCALE GENOMIC DNA]</scope>
    <source>
        <strain evidence="15 16">DSM 20755</strain>
    </source>
</reference>
<evidence type="ECO:0000256" key="1">
    <source>
        <dbReference type="ARBA" id="ARBA00005446"/>
    </source>
</evidence>
<sequence length="703" mass="78021">MNKTSDLVIDTSPVYRAEANQWLQKIAGEGTSLHQEQWEAIDALVNQRQRMLVVQRTGWGKTAVYFIAAKLLRTRGHGTTVIISPLLALMRNQIDAATRAGITAVTLNSTNITDWQETTAQIMNGTVDVLLISPERLNNPDFREQILPYLARLAGMIVVDEAHCISDWGHDFRPDYRRIKDLLAKLAPHTPVLATTATANNRVVEDVLAQLGENTGLLRGGLDRTSLYLSVVCLSDTTQRPAWLATHLAELPGSGIIYCLTVAGAEDMAEALLLAGYQVAAYTGRTESGERERLEHALQYNELKALVATSALGMGFDKPDLGFVINVGAPSSPVSYYQQIGRAGRGTHRAEVILLPGAEDQAIWNYFSSLSFPAKPVVEQLLRVLAHADQPLSTIRLEPEVNLSRSMLEQVLKVLDVDGLVRRVRGGWISTHQELRYDEHRYRAIAIEREKEQQAMLDYIKTTQCRMLFLRQQLDDETALDRCGRCDNCTQQYQPSDIDTDTAQQITKHMSKPGVRISQRKMWPSGVAKKGKITGVGQGMALGRLNDIQRGSILRALLDQPWQPTNQWRDDPWLNQIVAVLSQWQWQQRPGCVIALGTVNKQRNQLLSDLAQEIAEIGALRYGGMLRVRPHANEVPAQNSAFRVLGLENHWDFGSYNQAAIGGEPVLLLCDIIDTGWSATVAAHAIAQEAGVEVLPFALASRT</sequence>
<dbReference type="InterPro" id="IPR032284">
    <property type="entry name" value="RecQ_Zn-bd"/>
</dbReference>
<evidence type="ECO:0000256" key="11">
    <source>
        <dbReference type="ARBA" id="ARBA00044535"/>
    </source>
</evidence>
<evidence type="ECO:0000256" key="6">
    <source>
        <dbReference type="ARBA" id="ARBA00022840"/>
    </source>
</evidence>
<evidence type="ECO:0000256" key="4">
    <source>
        <dbReference type="ARBA" id="ARBA00022801"/>
    </source>
</evidence>
<dbReference type="Pfam" id="PF00271">
    <property type="entry name" value="Helicase_C"/>
    <property type="match status" value="1"/>
</dbReference>
<dbReference type="PROSITE" id="PS00690">
    <property type="entry name" value="DEAH_ATP_HELICASE"/>
    <property type="match status" value="1"/>
</dbReference>
<dbReference type="GO" id="GO:0005737">
    <property type="term" value="C:cytoplasm"/>
    <property type="evidence" value="ECO:0007669"/>
    <property type="project" value="TreeGrafter"/>
</dbReference>
<dbReference type="EC" id="5.6.2.4" evidence="10"/>
<evidence type="ECO:0000256" key="7">
    <source>
        <dbReference type="ARBA" id="ARBA00023125"/>
    </source>
</evidence>
<protein>
    <recommendedName>
        <fullName evidence="11">ATP-dependent DNA helicase RecQ</fullName>
        <ecNumber evidence="10">5.6.2.4</ecNumber>
    </recommendedName>
    <alternativeName>
        <fullName evidence="12">DNA 3'-5' helicase RecQ</fullName>
    </alternativeName>
</protein>
<evidence type="ECO:0000256" key="12">
    <source>
        <dbReference type="ARBA" id="ARBA00044550"/>
    </source>
</evidence>
<dbReference type="GO" id="GO:0030894">
    <property type="term" value="C:replisome"/>
    <property type="evidence" value="ECO:0007669"/>
    <property type="project" value="TreeGrafter"/>
</dbReference>
<dbReference type="Gene3D" id="1.10.10.10">
    <property type="entry name" value="Winged helix-like DNA-binding domain superfamily/Winged helix DNA-binding domain"/>
    <property type="match status" value="1"/>
</dbReference>
<keyword evidence="7" id="KW-0238">DNA-binding</keyword>
<dbReference type="KEGG" id="cku:UL82_02820"/>
<evidence type="ECO:0000256" key="9">
    <source>
        <dbReference type="ARBA" id="ARBA00034617"/>
    </source>
</evidence>
<dbReference type="InterPro" id="IPR036388">
    <property type="entry name" value="WH-like_DNA-bd_sf"/>
</dbReference>
<feature type="domain" description="Helicase C-terminal" evidence="14">
    <location>
        <begin position="243"/>
        <end position="398"/>
    </location>
</feature>
<dbReference type="GO" id="GO:0043138">
    <property type="term" value="F:3'-5' DNA helicase activity"/>
    <property type="evidence" value="ECO:0007669"/>
    <property type="project" value="UniProtKB-EC"/>
</dbReference>
<gene>
    <name evidence="15" type="ORF">UL82_02820</name>
</gene>
<proteinExistence type="inferred from homology"/>
<feature type="domain" description="Helicase ATP-binding" evidence="13">
    <location>
        <begin position="42"/>
        <end position="217"/>
    </location>
</feature>
<dbReference type="GO" id="GO:0003677">
    <property type="term" value="F:DNA binding"/>
    <property type="evidence" value="ECO:0007669"/>
    <property type="project" value="UniProtKB-KW"/>
</dbReference>
<dbReference type="GO" id="GO:0006281">
    <property type="term" value="P:DNA repair"/>
    <property type="evidence" value="ECO:0007669"/>
    <property type="project" value="TreeGrafter"/>
</dbReference>
<keyword evidence="16" id="KW-1185">Reference proteome</keyword>
<keyword evidence="2" id="KW-0479">Metal-binding</keyword>
<dbReference type="PROSITE" id="PS51194">
    <property type="entry name" value="HELICASE_CTER"/>
    <property type="match status" value="1"/>
</dbReference>
<dbReference type="GO" id="GO:0046872">
    <property type="term" value="F:metal ion binding"/>
    <property type="evidence" value="ECO:0007669"/>
    <property type="project" value="UniProtKB-KW"/>
</dbReference>
<dbReference type="GO" id="GO:0043590">
    <property type="term" value="C:bacterial nucleoid"/>
    <property type="evidence" value="ECO:0007669"/>
    <property type="project" value="TreeGrafter"/>
</dbReference>
<keyword evidence="6" id="KW-0067">ATP-binding</keyword>
<dbReference type="GO" id="GO:0009378">
    <property type="term" value="F:four-way junction helicase activity"/>
    <property type="evidence" value="ECO:0007669"/>
    <property type="project" value="TreeGrafter"/>
</dbReference>
<evidence type="ECO:0000256" key="10">
    <source>
        <dbReference type="ARBA" id="ARBA00034808"/>
    </source>
</evidence>
<dbReference type="PANTHER" id="PTHR13710">
    <property type="entry name" value="DNA HELICASE RECQ FAMILY MEMBER"/>
    <property type="match status" value="1"/>
</dbReference>
<name>A0A0F6R130_9CORY</name>
<evidence type="ECO:0000256" key="2">
    <source>
        <dbReference type="ARBA" id="ARBA00022723"/>
    </source>
</evidence>
<evidence type="ECO:0000256" key="8">
    <source>
        <dbReference type="ARBA" id="ARBA00023235"/>
    </source>
</evidence>
<dbReference type="NCBIfam" id="TIGR00614">
    <property type="entry name" value="recQ_fam"/>
    <property type="match status" value="1"/>
</dbReference>
<dbReference type="PANTHER" id="PTHR13710:SF105">
    <property type="entry name" value="ATP-DEPENDENT DNA HELICASE Q1"/>
    <property type="match status" value="1"/>
</dbReference>
<dbReference type="SMART" id="SM00490">
    <property type="entry name" value="HELICc"/>
    <property type="match status" value="1"/>
</dbReference>
<dbReference type="SMART" id="SM00487">
    <property type="entry name" value="DEXDc"/>
    <property type="match status" value="1"/>
</dbReference>
<keyword evidence="3" id="KW-0547">Nucleotide-binding</keyword>
<dbReference type="AlphaFoldDB" id="A0A0F6R130"/>
<dbReference type="InterPro" id="IPR014001">
    <property type="entry name" value="Helicase_ATP-bd"/>
</dbReference>
<comment type="similarity">
    <text evidence="1">Belongs to the helicase family. RecQ subfamily.</text>
</comment>
<dbReference type="InterPro" id="IPR027417">
    <property type="entry name" value="P-loop_NTPase"/>
</dbReference>
<evidence type="ECO:0000313" key="16">
    <source>
        <dbReference type="Proteomes" id="UP000033457"/>
    </source>
</evidence>
<dbReference type="InterPro" id="IPR002464">
    <property type="entry name" value="DNA/RNA_helicase_DEAH_CS"/>
</dbReference>
<dbReference type="STRING" id="35755.UL82_02820"/>
<dbReference type="GO" id="GO:0006310">
    <property type="term" value="P:DNA recombination"/>
    <property type="evidence" value="ECO:0007669"/>
    <property type="project" value="InterPro"/>
</dbReference>
<comment type="catalytic activity">
    <reaction evidence="9">
        <text>Couples ATP hydrolysis with the unwinding of duplex DNA by translocating in the 3'-5' direction.</text>
        <dbReference type="EC" id="5.6.2.4"/>
    </reaction>
</comment>
<evidence type="ECO:0000256" key="5">
    <source>
        <dbReference type="ARBA" id="ARBA00022806"/>
    </source>
</evidence>
<dbReference type="EMBL" id="CP011312">
    <property type="protein sequence ID" value="AKE40788.1"/>
    <property type="molecule type" value="Genomic_DNA"/>
</dbReference>
<dbReference type="Pfam" id="PF00270">
    <property type="entry name" value="DEAD"/>
    <property type="match status" value="1"/>
</dbReference>
<dbReference type="Pfam" id="PF16124">
    <property type="entry name" value="RecQ_Zn_bind"/>
    <property type="match status" value="1"/>
</dbReference>
<dbReference type="InterPro" id="IPR001650">
    <property type="entry name" value="Helicase_C-like"/>
</dbReference>
<dbReference type="Gene3D" id="3.40.50.300">
    <property type="entry name" value="P-loop containing nucleotide triphosphate hydrolases"/>
    <property type="match status" value="2"/>
</dbReference>
<dbReference type="SUPFAM" id="SSF52540">
    <property type="entry name" value="P-loop containing nucleoside triphosphate hydrolases"/>
    <property type="match status" value="1"/>
</dbReference>
<evidence type="ECO:0000259" key="14">
    <source>
        <dbReference type="PROSITE" id="PS51194"/>
    </source>
</evidence>
<keyword evidence="4 15" id="KW-0378">Hydrolase</keyword>
<keyword evidence="8" id="KW-0413">Isomerase</keyword>
<evidence type="ECO:0000256" key="3">
    <source>
        <dbReference type="ARBA" id="ARBA00022741"/>
    </source>
</evidence>
<dbReference type="PROSITE" id="PS51192">
    <property type="entry name" value="HELICASE_ATP_BIND_1"/>
    <property type="match status" value="1"/>
</dbReference>
<dbReference type="RefSeq" id="WP_046438920.1">
    <property type="nucleotide sequence ID" value="NZ_CP011312.1"/>
</dbReference>
<dbReference type="GO" id="GO:0005524">
    <property type="term" value="F:ATP binding"/>
    <property type="evidence" value="ECO:0007669"/>
    <property type="project" value="UniProtKB-KW"/>
</dbReference>
<organism evidence="15 16">
    <name type="scientific">Corynebacterium kutscheri</name>
    <dbReference type="NCBI Taxonomy" id="35755"/>
    <lineage>
        <taxon>Bacteria</taxon>
        <taxon>Bacillati</taxon>
        <taxon>Actinomycetota</taxon>
        <taxon>Actinomycetes</taxon>
        <taxon>Mycobacteriales</taxon>
        <taxon>Corynebacteriaceae</taxon>
        <taxon>Corynebacterium</taxon>
    </lineage>
</organism>
<dbReference type="OrthoDB" id="9760034at2"/>
<keyword evidence="5 15" id="KW-0347">Helicase</keyword>
<dbReference type="HOGENOM" id="CLU_001103_5_0_11"/>
<dbReference type="InterPro" id="IPR004589">
    <property type="entry name" value="DNA_helicase_ATP-dep_RecQ"/>
</dbReference>
<dbReference type="GO" id="GO:0016787">
    <property type="term" value="F:hydrolase activity"/>
    <property type="evidence" value="ECO:0007669"/>
    <property type="project" value="UniProtKB-KW"/>
</dbReference>
<evidence type="ECO:0000313" key="15">
    <source>
        <dbReference type="EMBL" id="AKE40788.1"/>
    </source>
</evidence>